<dbReference type="EMBL" id="ML976705">
    <property type="protein sequence ID" value="KAF1969897.1"/>
    <property type="molecule type" value="Genomic_DNA"/>
</dbReference>
<name>A0A6A5V9F0_9PLEO</name>
<organism evidence="2 3">
    <name type="scientific">Bimuria novae-zelandiae CBS 107.79</name>
    <dbReference type="NCBI Taxonomy" id="1447943"/>
    <lineage>
        <taxon>Eukaryota</taxon>
        <taxon>Fungi</taxon>
        <taxon>Dikarya</taxon>
        <taxon>Ascomycota</taxon>
        <taxon>Pezizomycotina</taxon>
        <taxon>Dothideomycetes</taxon>
        <taxon>Pleosporomycetidae</taxon>
        <taxon>Pleosporales</taxon>
        <taxon>Massarineae</taxon>
        <taxon>Didymosphaeriaceae</taxon>
        <taxon>Bimuria</taxon>
    </lineage>
</organism>
<evidence type="ECO:0000256" key="1">
    <source>
        <dbReference type="SAM" id="MobiDB-lite"/>
    </source>
</evidence>
<dbReference type="Proteomes" id="UP000800036">
    <property type="component" value="Unassembled WGS sequence"/>
</dbReference>
<keyword evidence="3" id="KW-1185">Reference proteome</keyword>
<accession>A0A6A5V9F0</accession>
<proteinExistence type="predicted"/>
<reference evidence="2" key="1">
    <citation type="journal article" date="2020" name="Stud. Mycol.">
        <title>101 Dothideomycetes genomes: a test case for predicting lifestyles and emergence of pathogens.</title>
        <authorList>
            <person name="Haridas S."/>
            <person name="Albert R."/>
            <person name="Binder M."/>
            <person name="Bloem J."/>
            <person name="Labutti K."/>
            <person name="Salamov A."/>
            <person name="Andreopoulos B."/>
            <person name="Baker S."/>
            <person name="Barry K."/>
            <person name="Bills G."/>
            <person name="Bluhm B."/>
            <person name="Cannon C."/>
            <person name="Castanera R."/>
            <person name="Culley D."/>
            <person name="Daum C."/>
            <person name="Ezra D."/>
            <person name="Gonzalez J."/>
            <person name="Henrissat B."/>
            <person name="Kuo A."/>
            <person name="Liang C."/>
            <person name="Lipzen A."/>
            <person name="Lutzoni F."/>
            <person name="Magnuson J."/>
            <person name="Mondo S."/>
            <person name="Nolan M."/>
            <person name="Ohm R."/>
            <person name="Pangilinan J."/>
            <person name="Park H.-J."/>
            <person name="Ramirez L."/>
            <person name="Alfaro M."/>
            <person name="Sun H."/>
            <person name="Tritt A."/>
            <person name="Yoshinaga Y."/>
            <person name="Zwiers L.-H."/>
            <person name="Turgeon B."/>
            <person name="Goodwin S."/>
            <person name="Spatafora J."/>
            <person name="Crous P."/>
            <person name="Grigoriev I."/>
        </authorList>
    </citation>
    <scope>NUCLEOTIDE SEQUENCE</scope>
    <source>
        <strain evidence="2">CBS 107.79</strain>
    </source>
</reference>
<feature type="region of interest" description="Disordered" evidence="1">
    <location>
        <begin position="31"/>
        <end position="53"/>
    </location>
</feature>
<evidence type="ECO:0000313" key="3">
    <source>
        <dbReference type="Proteomes" id="UP000800036"/>
    </source>
</evidence>
<dbReference type="AlphaFoldDB" id="A0A6A5V9F0"/>
<feature type="compositionally biased region" description="Low complexity" evidence="1">
    <location>
        <begin position="31"/>
        <end position="44"/>
    </location>
</feature>
<gene>
    <name evidence="2" type="ORF">BU23DRAFT_231833</name>
</gene>
<evidence type="ECO:0000313" key="2">
    <source>
        <dbReference type="EMBL" id="KAF1969897.1"/>
    </source>
</evidence>
<sequence>MLFAGRSGTNAHETRPKYVLRTRSYKYSRATNATRTNATSIRTTPSAPSKRPSLPSILHLTSGLNSSRAPPFQKHINTPRSSHCEVLHTTFALVRALKRILRSYDVFCCCEAFVLGVLKMSTPETICLHLRRAVFSELPKRSKMISMSSPAAMPLFSGFQKRVQPGLMSFCGGTGCIEFSKKDVGS</sequence>
<protein>
    <submittedName>
        <fullName evidence="2">Uncharacterized protein</fullName>
    </submittedName>
</protein>